<proteinExistence type="inferred from homology"/>
<feature type="chain" id="PRO_5007547104" evidence="2">
    <location>
        <begin position="24"/>
        <end position="325"/>
    </location>
</feature>
<dbReference type="SUPFAM" id="SSF53850">
    <property type="entry name" value="Periplasmic binding protein-like II"/>
    <property type="match status" value="1"/>
</dbReference>
<dbReference type="PIRSF" id="PIRSF017082">
    <property type="entry name" value="YflP"/>
    <property type="match status" value="1"/>
</dbReference>
<feature type="signal peptide" evidence="2">
    <location>
        <begin position="1"/>
        <end position="23"/>
    </location>
</feature>
<comment type="caution">
    <text evidence="3">The sequence shown here is derived from an EMBL/GenBank/DDBJ whole genome shotgun (WGS) entry which is preliminary data.</text>
</comment>
<dbReference type="RefSeq" id="WP_058640895.1">
    <property type="nucleotide sequence ID" value="NZ_LDSL01000033.1"/>
</dbReference>
<keyword evidence="2" id="KW-0732">Signal</keyword>
<gene>
    <name evidence="3" type="ORF">NS331_04945</name>
</gene>
<evidence type="ECO:0000313" key="3">
    <source>
        <dbReference type="EMBL" id="KTT25668.1"/>
    </source>
</evidence>
<dbReference type="Gene3D" id="3.40.190.150">
    <property type="entry name" value="Bordetella uptake gene, domain 1"/>
    <property type="match status" value="1"/>
</dbReference>
<accession>A0A147H6X9</accession>
<dbReference type="Pfam" id="PF03401">
    <property type="entry name" value="TctC"/>
    <property type="match status" value="1"/>
</dbReference>
<dbReference type="EMBL" id="LDSL01000033">
    <property type="protein sequence ID" value="KTT25668.1"/>
    <property type="molecule type" value="Genomic_DNA"/>
</dbReference>
<dbReference type="AlphaFoldDB" id="A0A147H6X9"/>
<dbReference type="CDD" id="cd13578">
    <property type="entry name" value="PBP2_Bug27"/>
    <property type="match status" value="1"/>
</dbReference>
<dbReference type="InterPro" id="IPR042100">
    <property type="entry name" value="Bug_dom1"/>
</dbReference>
<evidence type="ECO:0000256" key="2">
    <source>
        <dbReference type="SAM" id="SignalP"/>
    </source>
</evidence>
<dbReference type="PANTHER" id="PTHR42928:SF5">
    <property type="entry name" value="BLR1237 PROTEIN"/>
    <property type="match status" value="1"/>
</dbReference>
<dbReference type="PATRIC" id="fig|433924.3.peg.2854"/>
<dbReference type="Proteomes" id="UP000072741">
    <property type="component" value="Unassembled WGS sequence"/>
</dbReference>
<protein>
    <submittedName>
        <fullName evidence="3">MFS transporter</fullName>
    </submittedName>
</protein>
<evidence type="ECO:0000313" key="4">
    <source>
        <dbReference type="Proteomes" id="UP000072741"/>
    </source>
</evidence>
<sequence length="325" mass="33709">MIDRRQWLAGAATGLLAPSFALAQSDAAKGPVRIVVPYPPGGPTDLMARLLQPQLQRRLGATVIVDNRGGAGGNLGSAYVARQAPADGLTLLLAASGPMAVNAALYKSMPFNAQEDLLPVVQLSAFPLVLEVHPSVKARTLKEFIASAGSQKAPLNFASAGSGTPQHLAGELFAREAKVPLTHVPYRGAGPALNDVLGGQVPLMFDILASSLQHLQAGKLAPIAVTSATRSPALPQVPTMAEAGLPGFEVTAWHGIAVRSGTPAATVQRLNAVFLDIFADAAFRKSWEALGTPVVAGTPEAFGQLIRSETTRLGRIARETGATAD</sequence>
<dbReference type="PANTHER" id="PTHR42928">
    <property type="entry name" value="TRICARBOXYLATE-BINDING PROTEIN"/>
    <property type="match status" value="1"/>
</dbReference>
<comment type="similarity">
    <text evidence="1">Belongs to the UPF0065 (bug) family.</text>
</comment>
<dbReference type="InterPro" id="IPR005064">
    <property type="entry name" value="BUG"/>
</dbReference>
<name>A0A147H6X9_9BURK</name>
<reference evidence="3 4" key="1">
    <citation type="journal article" date="2016" name="Front. Microbiol.">
        <title>Genomic Resource of Rice Seed Associated Bacteria.</title>
        <authorList>
            <person name="Midha S."/>
            <person name="Bansal K."/>
            <person name="Sharma S."/>
            <person name="Kumar N."/>
            <person name="Patil P.P."/>
            <person name="Chaudhry V."/>
            <person name="Patil P.B."/>
        </authorList>
    </citation>
    <scope>NUCLEOTIDE SEQUENCE [LARGE SCALE GENOMIC DNA]</scope>
    <source>
        <strain evidence="3 4">NS331</strain>
    </source>
</reference>
<organism evidence="3 4">
    <name type="scientific">Pseudacidovorax intermedius</name>
    <dbReference type="NCBI Taxonomy" id="433924"/>
    <lineage>
        <taxon>Bacteria</taxon>
        <taxon>Pseudomonadati</taxon>
        <taxon>Pseudomonadota</taxon>
        <taxon>Betaproteobacteria</taxon>
        <taxon>Burkholderiales</taxon>
        <taxon>Comamonadaceae</taxon>
        <taxon>Pseudacidovorax</taxon>
    </lineage>
</organism>
<dbReference type="Gene3D" id="3.40.190.10">
    <property type="entry name" value="Periplasmic binding protein-like II"/>
    <property type="match status" value="1"/>
</dbReference>
<keyword evidence="4" id="KW-1185">Reference proteome</keyword>
<dbReference type="OrthoDB" id="9125369at2"/>
<evidence type="ECO:0000256" key="1">
    <source>
        <dbReference type="ARBA" id="ARBA00006987"/>
    </source>
</evidence>